<feature type="signal peptide" evidence="2">
    <location>
        <begin position="1"/>
        <end position="24"/>
    </location>
</feature>
<dbReference type="Proteomes" id="UP001215598">
    <property type="component" value="Unassembled WGS sequence"/>
</dbReference>
<feature type="compositionally biased region" description="Low complexity" evidence="1">
    <location>
        <begin position="203"/>
        <end position="243"/>
    </location>
</feature>
<organism evidence="3 4">
    <name type="scientific">Mycena metata</name>
    <dbReference type="NCBI Taxonomy" id="1033252"/>
    <lineage>
        <taxon>Eukaryota</taxon>
        <taxon>Fungi</taxon>
        <taxon>Dikarya</taxon>
        <taxon>Basidiomycota</taxon>
        <taxon>Agaricomycotina</taxon>
        <taxon>Agaricomycetes</taxon>
        <taxon>Agaricomycetidae</taxon>
        <taxon>Agaricales</taxon>
        <taxon>Marasmiineae</taxon>
        <taxon>Mycenaceae</taxon>
        <taxon>Mycena</taxon>
    </lineage>
</organism>
<name>A0AAD7HDE9_9AGAR</name>
<dbReference type="EMBL" id="JARKIB010000270">
    <property type="protein sequence ID" value="KAJ7717972.1"/>
    <property type="molecule type" value="Genomic_DNA"/>
</dbReference>
<proteinExistence type="predicted"/>
<dbReference type="AlphaFoldDB" id="A0AAD7HDE9"/>
<feature type="chain" id="PRO_5041979359" evidence="2">
    <location>
        <begin position="25"/>
        <end position="344"/>
    </location>
</feature>
<reference evidence="3" key="1">
    <citation type="submission" date="2023-03" db="EMBL/GenBank/DDBJ databases">
        <title>Massive genome expansion in bonnet fungi (Mycena s.s.) driven by repeated elements and novel gene families across ecological guilds.</title>
        <authorList>
            <consortium name="Lawrence Berkeley National Laboratory"/>
            <person name="Harder C.B."/>
            <person name="Miyauchi S."/>
            <person name="Viragh M."/>
            <person name="Kuo A."/>
            <person name="Thoen E."/>
            <person name="Andreopoulos B."/>
            <person name="Lu D."/>
            <person name="Skrede I."/>
            <person name="Drula E."/>
            <person name="Henrissat B."/>
            <person name="Morin E."/>
            <person name="Kohler A."/>
            <person name="Barry K."/>
            <person name="LaButti K."/>
            <person name="Morin E."/>
            <person name="Salamov A."/>
            <person name="Lipzen A."/>
            <person name="Mereny Z."/>
            <person name="Hegedus B."/>
            <person name="Baldrian P."/>
            <person name="Stursova M."/>
            <person name="Weitz H."/>
            <person name="Taylor A."/>
            <person name="Grigoriev I.V."/>
            <person name="Nagy L.G."/>
            <person name="Martin F."/>
            <person name="Kauserud H."/>
        </authorList>
    </citation>
    <scope>NUCLEOTIDE SEQUENCE</scope>
    <source>
        <strain evidence="3">CBHHK182m</strain>
    </source>
</reference>
<gene>
    <name evidence="3" type="ORF">B0H16DRAFT_1433533</name>
</gene>
<evidence type="ECO:0000256" key="1">
    <source>
        <dbReference type="SAM" id="MobiDB-lite"/>
    </source>
</evidence>
<protein>
    <submittedName>
        <fullName evidence="3">Uncharacterized protein</fullName>
    </submittedName>
</protein>
<sequence>MFTSNKSLLACASVFFALAAQTSAHAIPNPALGVKGTPQRSDVQRPSAAKPCGSINIASTLDTSTATPVAADGTVTIQVQNCAGADGSTSVSVQVDQTGTGSKFVAGTVKTNGNPKPTKVESDKVVFSLPAGTKCTGGKAKNLCLVSVKTTSGFGACTVVSQGSAAAAAPPAKATTKAAAKTIKAAAKTTTAAAKTTAKVTTKAAAKTTAKATTTTKATAKASTSTPKSNKSATQKATAAKNKSCNKKKHHHKGKKAAAKKTTAGAKKTTTANKATATAKANTSMKNSTLSPCEFAWVFTVLPIGSDEKVVFSRELEMFTREELEAELERREEVEEDEEIDDDE</sequence>
<evidence type="ECO:0000313" key="4">
    <source>
        <dbReference type="Proteomes" id="UP001215598"/>
    </source>
</evidence>
<keyword evidence="2" id="KW-0732">Signal</keyword>
<comment type="caution">
    <text evidence="3">The sequence shown here is derived from an EMBL/GenBank/DDBJ whole genome shotgun (WGS) entry which is preliminary data.</text>
</comment>
<feature type="compositionally biased region" description="Acidic residues" evidence="1">
    <location>
        <begin position="334"/>
        <end position="344"/>
    </location>
</feature>
<keyword evidence="4" id="KW-1185">Reference proteome</keyword>
<accession>A0AAD7HDE9</accession>
<evidence type="ECO:0000256" key="2">
    <source>
        <dbReference type="SAM" id="SignalP"/>
    </source>
</evidence>
<evidence type="ECO:0000313" key="3">
    <source>
        <dbReference type="EMBL" id="KAJ7717972.1"/>
    </source>
</evidence>
<feature type="region of interest" description="Disordered" evidence="1">
    <location>
        <begin position="203"/>
        <end position="273"/>
    </location>
</feature>
<feature type="compositionally biased region" description="Basic residues" evidence="1">
    <location>
        <begin position="244"/>
        <end position="259"/>
    </location>
</feature>
<feature type="compositionally biased region" description="Low complexity" evidence="1">
    <location>
        <begin position="260"/>
        <end position="273"/>
    </location>
</feature>
<feature type="region of interest" description="Disordered" evidence="1">
    <location>
        <begin position="325"/>
        <end position="344"/>
    </location>
</feature>